<feature type="non-terminal residue" evidence="1">
    <location>
        <position position="89"/>
    </location>
</feature>
<dbReference type="EMBL" id="WHUW01000001">
    <property type="protein sequence ID" value="KAF8452403.1"/>
    <property type="molecule type" value="Genomic_DNA"/>
</dbReference>
<name>A0AAD4C9F7_BOLED</name>
<dbReference type="Proteomes" id="UP001194468">
    <property type="component" value="Unassembled WGS sequence"/>
</dbReference>
<dbReference type="AlphaFoldDB" id="A0AAD4C9F7"/>
<accession>A0AAD4C9F7</accession>
<reference evidence="1" key="2">
    <citation type="journal article" date="2020" name="Nat. Commun.">
        <title>Large-scale genome sequencing of mycorrhizal fungi provides insights into the early evolution of symbiotic traits.</title>
        <authorList>
            <person name="Miyauchi S."/>
            <person name="Kiss E."/>
            <person name="Kuo A."/>
            <person name="Drula E."/>
            <person name="Kohler A."/>
            <person name="Sanchez-Garcia M."/>
            <person name="Morin E."/>
            <person name="Andreopoulos B."/>
            <person name="Barry K.W."/>
            <person name="Bonito G."/>
            <person name="Buee M."/>
            <person name="Carver A."/>
            <person name="Chen C."/>
            <person name="Cichocki N."/>
            <person name="Clum A."/>
            <person name="Culley D."/>
            <person name="Crous P.W."/>
            <person name="Fauchery L."/>
            <person name="Girlanda M."/>
            <person name="Hayes R.D."/>
            <person name="Keri Z."/>
            <person name="LaButti K."/>
            <person name="Lipzen A."/>
            <person name="Lombard V."/>
            <person name="Magnuson J."/>
            <person name="Maillard F."/>
            <person name="Murat C."/>
            <person name="Nolan M."/>
            <person name="Ohm R.A."/>
            <person name="Pangilinan J."/>
            <person name="Pereira M.F."/>
            <person name="Perotto S."/>
            <person name="Peter M."/>
            <person name="Pfister S."/>
            <person name="Riley R."/>
            <person name="Sitrit Y."/>
            <person name="Stielow J.B."/>
            <person name="Szollosi G."/>
            <person name="Zifcakova L."/>
            <person name="Stursova M."/>
            <person name="Spatafora J.W."/>
            <person name="Tedersoo L."/>
            <person name="Vaario L.M."/>
            <person name="Yamada A."/>
            <person name="Yan M."/>
            <person name="Wang P."/>
            <person name="Xu J."/>
            <person name="Bruns T."/>
            <person name="Baldrian P."/>
            <person name="Vilgalys R."/>
            <person name="Dunand C."/>
            <person name="Henrissat B."/>
            <person name="Grigoriev I.V."/>
            <person name="Hibbett D."/>
            <person name="Nagy L.G."/>
            <person name="Martin F.M."/>
        </authorList>
    </citation>
    <scope>NUCLEOTIDE SEQUENCE</scope>
    <source>
        <strain evidence="1">BED1</strain>
    </source>
</reference>
<organism evidence="1 2">
    <name type="scientific">Boletus edulis BED1</name>
    <dbReference type="NCBI Taxonomy" id="1328754"/>
    <lineage>
        <taxon>Eukaryota</taxon>
        <taxon>Fungi</taxon>
        <taxon>Dikarya</taxon>
        <taxon>Basidiomycota</taxon>
        <taxon>Agaricomycotina</taxon>
        <taxon>Agaricomycetes</taxon>
        <taxon>Agaricomycetidae</taxon>
        <taxon>Boletales</taxon>
        <taxon>Boletineae</taxon>
        <taxon>Boletaceae</taxon>
        <taxon>Boletoideae</taxon>
        <taxon>Boletus</taxon>
    </lineage>
</organism>
<sequence length="89" mass="10281">MGKYKRETGNLIYNEMETKMEHIHIRWHSDRNEIKEYENETKEVLTLCYLAKARHKSPASHDMFSCHNAIPPRGCGLGVCKSDVVSQTS</sequence>
<keyword evidence="2" id="KW-1185">Reference proteome</keyword>
<gene>
    <name evidence="1" type="ORF">L210DRAFT_941873</name>
</gene>
<evidence type="ECO:0000313" key="2">
    <source>
        <dbReference type="Proteomes" id="UP001194468"/>
    </source>
</evidence>
<evidence type="ECO:0000313" key="1">
    <source>
        <dbReference type="EMBL" id="KAF8452403.1"/>
    </source>
</evidence>
<protein>
    <submittedName>
        <fullName evidence="1">Uncharacterized protein</fullName>
    </submittedName>
</protein>
<proteinExistence type="predicted"/>
<reference evidence="1" key="1">
    <citation type="submission" date="2019-10" db="EMBL/GenBank/DDBJ databases">
        <authorList>
            <consortium name="DOE Joint Genome Institute"/>
            <person name="Kuo A."/>
            <person name="Miyauchi S."/>
            <person name="Kiss E."/>
            <person name="Drula E."/>
            <person name="Kohler A."/>
            <person name="Sanchez-Garcia M."/>
            <person name="Andreopoulos B."/>
            <person name="Barry K.W."/>
            <person name="Bonito G."/>
            <person name="Buee M."/>
            <person name="Carver A."/>
            <person name="Chen C."/>
            <person name="Cichocki N."/>
            <person name="Clum A."/>
            <person name="Culley D."/>
            <person name="Crous P.W."/>
            <person name="Fauchery L."/>
            <person name="Girlanda M."/>
            <person name="Hayes R."/>
            <person name="Keri Z."/>
            <person name="LaButti K."/>
            <person name="Lipzen A."/>
            <person name="Lombard V."/>
            <person name="Magnuson J."/>
            <person name="Maillard F."/>
            <person name="Morin E."/>
            <person name="Murat C."/>
            <person name="Nolan M."/>
            <person name="Ohm R."/>
            <person name="Pangilinan J."/>
            <person name="Pereira M."/>
            <person name="Perotto S."/>
            <person name="Peter M."/>
            <person name="Riley R."/>
            <person name="Sitrit Y."/>
            <person name="Stielow B."/>
            <person name="Szollosi G."/>
            <person name="Zifcakova L."/>
            <person name="Stursova M."/>
            <person name="Spatafora J.W."/>
            <person name="Tedersoo L."/>
            <person name="Vaario L.-M."/>
            <person name="Yamada A."/>
            <person name="Yan M."/>
            <person name="Wang P."/>
            <person name="Xu J."/>
            <person name="Bruns T."/>
            <person name="Baldrian P."/>
            <person name="Vilgalys R."/>
            <person name="Henrissat B."/>
            <person name="Grigoriev I.V."/>
            <person name="Hibbett D."/>
            <person name="Nagy L.G."/>
            <person name="Martin F.M."/>
        </authorList>
    </citation>
    <scope>NUCLEOTIDE SEQUENCE</scope>
    <source>
        <strain evidence="1">BED1</strain>
    </source>
</reference>
<comment type="caution">
    <text evidence="1">The sequence shown here is derived from an EMBL/GenBank/DDBJ whole genome shotgun (WGS) entry which is preliminary data.</text>
</comment>